<accession>A0AAN9Y9D6</accession>
<reference evidence="1 2" key="1">
    <citation type="submission" date="2024-03" db="EMBL/GenBank/DDBJ databases">
        <title>Adaptation during the transition from Ophiocordyceps entomopathogen to insect associate is accompanied by gene loss and intensified selection.</title>
        <authorList>
            <person name="Ward C.M."/>
            <person name="Onetto C.A."/>
            <person name="Borneman A.R."/>
        </authorList>
    </citation>
    <scope>NUCLEOTIDE SEQUENCE [LARGE SCALE GENOMIC DNA]</scope>
    <source>
        <strain evidence="1">AWRI1</strain>
        <tissue evidence="1">Single Adult Female</tissue>
    </source>
</reference>
<protein>
    <submittedName>
        <fullName evidence="1">Uncharacterized protein</fullName>
    </submittedName>
</protein>
<sequence length="136" mass="15207">MSRLVILNLNMKFGDFLVVVSVWLLGHIVVFGHPSSSKNELQAQTRTEESSDMLRIAQELEPIAGNGTDNASSHFRSDSELFDGILKVLIASYQSEINKQAEDEQMQGDQPLCVNGTDDQTIEKTRETQHQIMKDA</sequence>
<evidence type="ECO:0000313" key="1">
    <source>
        <dbReference type="EMBL" id="KAK7603966.1"/>
    </source>
</evidence>
<keyword evidence="2" id="KW-1185">Reference proteome</keyword>
<dbReference type="AlphaFoldDB" id="A0AAN9Y9D6"/>
<dbReference type="EMBL" id="JBBCAQ010000004">
    <property type="protein sequence ID" value="KAK7603966.1"/>
    <property type="molecule type" value="Genomic_DNA"/>
</dbReference>
<gene>
    <name evidence="1" type="ORF">V9T40_004239</name>
</gene>
<comment type="caution">
    <text evidence="1">The sequence shown here is derived from an EMBL/GenBank/DDBJ whole genome shotgun (WGS) entry which is preliminary data.</text>
</comment>
<dbReference type="Proteomes" id="UP001367676">
    <property type="component" value="Unassembled WGS sequence"/>
</dbReference>
<proteinExistence type="predicted"/>
<name>A0AAN9Y9D6_9HEMI</name>
<evidence type="ECO:0000313" key="2">
    <source>
        <dbReference type="Proteomes" id="UP001367676"/>
    </source>
</evidence>
<organism evidence="1 2">
    <name type="scientific">Parthenolecanium corni</name>
    <dbReference type="NCBI Taxonomy" id="536013"/>
    <lineage>
        <taxon>Eukaryota</taxon>
        <taxon>Metazoa</taxon>
        <taxon>Ecdysozoa</taxon>
        <taxon>Arthropoda</taxon>
        <taxon>Hexapoda</taxon>
        <taxon>Insecta</taxon>
        <taxon>Pterygota</taxon>
        <taxon>Neoptera</taxon>
        <taxon>Paraneoptera</taxon>
        <taxon>Hemiptera</taxon>
        <taxon>Sternorrhyncha</taxon>
        <taxon>Coccoidea</taxon>
        <taxon>Coccidae</taxon>
        <taxon>Parthenolecanium</taxon>
    </lineage>
</organism>